<reference evidence="3" key="1">
    <citation type="submission" date="2007-02" db="EMBL/GenBank/DDBJ databases">
        <title>Complete sequence of Clostridium thermocellum ATCC 27405.</title>
        <authorList>
            <consortium name="US DOE Joint Genome Institute"/>
            <person name="Copeland A."/>
            <person name="Lucas S."/>
            <person name="Lapidus A."/>
            <person name="Barry K."/>
            <person name="Detter J.C."/>
            <person name="Glavina del Rio T."/>
            <person name="Hammon N."/>
            <person name="Israni S."/>
            <person name="Dalin E."/>
            <person name="Tice H."/>
            <person name="Pitluck S."/>
            <person name="Chertkov O."/>
            <person name="Brettin T."/>
            <person name="Bruce D."/>
            <person name="Han C."/>
            <person name="Tapia R."/>
            <person name="Gilna P."/>
            <person name="Schmutz J."/>
            <person name="Larimer F."/>
            <person name="Land M."/>
            <person name="Hauser L."/>
            <person name="Kyrpides N."/>
            <person name="Mikhailova N."/>
            <person name="Wu J.H.D."/>
            <person name="Newcomb M."/>
            <person name="Richardson P."/>
        </authorList>
    </citation>
    <scope>NUCLEOTIDE SEQUENCE [LARGE SCALE GENOMIC DNA]</scope>
    <source>
        <strain evidence="3">ATCC 27405 / DSM 1237 / JCM 9322 / NBRC 103400 / NCIMB 10682 / NRRL B-4536 / VPI 7372</strain>
    </source>
</reference>
<accession>A3DHR5</accession>
<dbReference type="GeneID" id="93968686"/>
<keyword evidence="1" id="KW-0812">Transmembrane</keyword>
<feature type="transmembrane region" description="Helical" evidence="1">
    <location>
        <begin position="135"/>
        <end position="152"/>
    </location>
</feature>
<dbReference type="Proteomes" id="UP000002145">
    <property type="component" value="Chromosome"/>
</dbReference>
<keyword evidence="1" id="KW-1133">Transmembrane helix</keyword>
<protein>
    <submittedName>
        <fullName evidence="2">Uncharacterized protein</fullName>
    </submittedName>
</protein>
<dbReference type="KEGG" id="cth:Cthe_2292"/>
<dbReference type="RefSeq" id="WP_020457755.1">
    <property type="nucleotide sequence ID" value="NC_009012.1"/>
</dbReference>
<name>A3DHR5_ACET2</name>
<evidence type="ECO:0000256" key="1">
    <source>
        <dbReference type="SAM" id="Phobius"/>
    </source>
</evidence>
<keyword evidence="1" id="KW-0472">Membrane</keyword>
<feature type="transmembrane region" description="Helical" evidence="1">
    <location>
        <begin position="110"/>
        <end position="129"/>
    </location>
</feature>
<dbReference type="AlphaFoldDB" id="A3DHR5"/>
<organism evidence="2 3">
    <name type="scientific">Acetivibrio thermocellus (strain ATCC 27405 / DSM 1237 / JCM 9322 / NBRC 103400 / NCIMB 10682 / NRRL B-4536 / VPI 7372)</name>
    <name type="common">Clostridium thermocellum</name>
    <dbReference type="NCBI Taxonomy" id="203119"/>
    <lineage>
        <taxon>Bacteria</taxon>
        <taxon>Bacillati</taxon>
        <taxon>Bacillota</taxon>
        <taxon>Clostridia</taxon>
        <taxon>Eubacteriales</taxon>
        <taxon>Oscillospiraceae</taxon>
        <taxon>Acetivibrio</taxon>
    </lineage>
</organism>
<reference evidence="2 3" key="2">
    <citation type="journal article" date="2013" name="Biotechnol. Biofuels">
        <title>Global transcriptome analysis of Clostridium thermocellum ATCC 27405 during growth on dilute acid pretreated Populus and switchgrass.</title>
        <authorList>
            <person name="Wilson C.M."/>
            <person name="Rodriguez M.Jr."/>
            <person name="Johnson C.M."/>
            <person name="Martin S.L."/>
            <person name="Chu T.M."/>
            <person name="Wolfinger R.D."/>
            <person name="Hauser L.J."/>
            <person name="Land M.L."/>
            <person name="Klingeman D.M."/>
            <person name="Syed M.H."/>
            <person name="Ragauskas A.J."/>
            <person name="Tschaplinski T.J."/>
            <person name="Mielenz J.R."/>
            <person name="Brown S.D."/>
        </authorList>
    </citation>
    <scope>NUCLEOTIDE SEQUENCE [LARGE SCALE GENOMIC DNA]</scope>
    <source>
        <strain evidence="3">ATCC 27405 / DSM 1237 / JCM 9322 / NBRC 103400 / NCIMB 10682 / NRRL B-4536 / VPI 7372</strain>
    </source>
</reference>
<dbReference type="STRING" id="203119.Cthe_2292"/>
<sequence length="153" mass="17784">MTVNKKKNLLSLLIIIPVTVVFNYTLLWPGESSSSLSQMLVSNLYDVKSIYEEKTLILAANSIYFIVLFHILFGTYIYKDFISNGAYIFTRLKSRKTWFYRKSFEIIKFSMIYSILFVGTLLALCSYYKKELPGADVLYTVFFCGFHAVFLLH</sequence>
<proteinExistence type="predicted"/>
<feature type="transmembrane region" description="Helical" evidence="1">
    <location>
        <begin position="9"/>
        <end position="27"/>
    </location>
</feature>
<feature type="transmembrane region" description="Helical" evidence="1">
    <location>
        <begin position="63"/>
        <end position="89"/>
    </location>
</feature>
<evidence type="ECO:0000313" key="3">
    <source>
        <dbReference type="Proteomes" id="UP000002145"/>
    </source>
</evidence>
<gene>
    <name evidence="2" type="ordered locus">Cthe_2292</name>
</gene>
<keyword evidence="3" id="KW-1185">Reference proteome</keyword>
<dbReference type="EMBL" id="CP000568">
    <property type="protein sequence ID" value="ABN53494.1"/>
    <property type="molecule type" value="Genomic_DNA"/>
</dbReference>
<evidence type="ECO:0000313" key="2">
    <source>
        <dbReference type="EMBL" id="ABN53494.1"/>
    </source>
</evidence>
<dbReference type="HOGENOM" id="CLU_1719199_0_0_9"/>